<name>A0ABR0Y5V6_HUSHU</name>
<reference evidence="1 2" key="1">
    <citation type="submission" date="2021-05" db="EMBL/GenBank/DDBJ databases">
        <authorList>
            <person name="Zahm M."/>
            <person name="Klopp C."/>
            <person name="Cabau C."/>
            <person name="Kuhl H."/>
            <person name="Suciu R."/>
            <person name="Ciorpac M."/>
            <person name="Holostenco D."/>
            <person name="Gessner J."/>
            <person name="Wuertz S."/>
            <person name="Hohne C."/>
            <person name="Stock M."/>
            <person name="Gislard M."/>
            <person name="Lluch J."/>
            <person name="Milhes M."/>
            <person name="Lampietro C."/>
            <person name="Lopez Roques C."/>
            <person name="Donnadieu C."/>
            <person name="Du K."/>
            <person name="Schartl M."/>
            <person name="Guiguen Y."/>
        </authorList>
    </citation>
    <scope>NUCLEOTIDE SEQUENCE [LARGE SCALE GENOMIC DNA]</scope>
    <source>
        <strain evidence="1">Hh-F2</strain>
        <tissue evidence="1">Blood</tissue>
    </source>
</reference>
<sequence>MDERKRSIVWSHFTPINCNEAKCDICQKQQRRCLRQKRRQADCSNAADCNSTSKVTISKGNRKDVFEKLV</sequence>
<accession>A0ABR0Y5V6</accession>
<gene>
    <name evidence="1" type="ORF">HHUSO_G33776</name>
</gene>
<evidence type="ECO:0008006" key="3">
    <source>
        <dbReference type="Google" id="ProtNLM"/>
    </source>
</evidence>
<dbReference type="EMBL" id="JAHFZB010000045">
    <property type="protein sequence ID" value="KAK6468042.1"/>
    <property type="molecule type" value="Genomic_DNA"/>
</dbReference>
<comment type="caution">
    <text evidence="1">The sequence shown here is derived from an EMBL/GenBank/DDBJ whole genome shotgun (WGS) entry which is preliminary data.</text>
</comment>
<protein>
    <recommendedName>
        <fullName evidence="3">Zn(2)-C6 fungal-type domain-containing protein</fullName>
    </recommendedName>
</protein>
<organism evidence="1 2">
    <name type="scientific">Huso huso</name>
    <name type="common">Beluga</name>
    <name type="synonym">Acipenser huso</name>
    <dbReference type="NCBI Taxonomy" id="61971"/>
    <lineage>
        <taxon>Eukaryota</taxon>
        <taxon>Metazoa</taxon>
        <taxon>Chordata</taxon>
        <taxon>Craniata</taxon>
        <taxon>Vertebrata</taxon>
        <taxon>Euteleostomi</taxon>
        <taxon>Actinopterygii</taxon>
        <taxon>Chondrostei</taxon>
        <taxon>Acipenseriformes</taxon>
        <taxon>Acipenseridae</taxon>
        <taxon>Huso</taxon>
    </lineage>
</organism>
<evidence type="ECO:0000313" key="1">
    <source>
        <dbReference type="EMBL" id="KAK6468042.1"/>
    </source>
</evidence>
<proteinExistence type="predicted"/>
<evidence type="ECO:0000313" key="2">
    <source>
        <dbReference type="Proteomes" id="UP001369086"/>
    </source>
</evidence>
<dbReference type="Proteomes" id="UP001369086">
    <property type="component" value="Unassembled WGS sequence"/>
</dbReference>
<keyword evidence="2" id="KW-1185">Reference proteome</keyword>